<dbReference type="PRINTS" id="PR00359">
    <property type="entry name" value="BP450"/>
</dbReference>
<dbReference type="AlphaFoldDB" id="A0A4R5C3I7"/>
<dbReference type="PROSITE" id="PS00086">
    <property type="entry name" value="CYTOCHROME_P450"/>
    <property type="match status" value="1"/>
</dbReference>
<evidence type="ECO:0000256" key="7">
    <source>
        <dbReference type="RuleBase" id="RU000461"/>
    </source>
</evidence>
<sequence>MDHPYVIDPSGSDIQGEAAKIRARGTVTPVELPGGVVAWAVTGHEPLKRLLADPRVSKDPDLHWTKWIGNEVPGDWPLDSWVSVRNMFTAYGEDHRRLRSLVSRAFTPRRTEALRPRIEEITHDLLDRLAALPPGPADLREGFAYPIPIEVICRLFGIPDGTRPALRRVVDGVFNTALGPADSAANQRELYEIMEDLVAAKRAAPGDDLASVLIAARDDDGSRLSEPELVGTLILMISAGHETTVNLLDHAIAAVLTHPGQRALVRAGSVPWSEVIEEALRWQAPVANLPLRYAVEDIEVDGVTIAKGEAILAGYAAAGRDPALHGDDADRFDATRPGKEHLAFGHGAHFCLGAPLARLEARVALPALFERFPDLALAVGPDELRPVESFISNGHRALPVLLRPA</sequence>
<evidence type="ECO:0000256" key="2">
    <source>
        <dbReference type="ARBA" id="ARBA00022617"/>
    </source>
</evidence>
<dbReference type="GO" id="GO:0005506">
    <property type="term" value="F:iron ion binding"/>
    <property type="evidence" value="ECO:0007669"/>
    <property type="project" value="InterPro"/>
</dbReference>
<keyword evidence="4 7" id="KW-0560">Oxidoreductase</keyword>
<reference evidence="8 9" key="1">
    <citation type="submission" date="2019-03" db="EMBL/GenBank/DDBJ databases">
        <title>Draft genome sequences of novel Actinobacteria.</title>
        <authorList>
            <person name="Sahin N."/>
            <person name="Ay H."/>
            <person name="Saygin H."/>
        </authorList>
    </citation>
    <scope>NUCLEOTIDE SEQUENCE [LARGE SCALE GENOMIC DNA]</scope>
    <source>
        <strain evidence="8 9">H3C3</strain>
    </source>
</reference>
<keyword evidence="9" id="KW-1185">Reference proteome</keyword>
<comment type="similarity">
    <text evidence="1 7">Belongs to the cytochrome P450 family.</text>
</comment>
<dbReference type="CDD" id="cd11029">
    <property type="entry name" value="CYP107-like"/>
    <property type="match status" value="1"/>
</dbReference>
<evidence type="ECO:0000256" key="6">
    <source>
        <dbReference type="ARBA" id="ARBA00023033"/>
    </source>
</evidence>
<evidence type="ECO:0000313" key="9">
    <source>
        <dbReference type="Proteomes" id="UP000294513"/>
    </source>
</evidence>
<dbReference type="GO" id="GO:0016705">
    <property type="term" value="F:oxidoreductase activity, acting on paired donors, with incorporation or reduction of molecular oxygen"/>
    <property type="evidence" value="ECO:0007669"/>
    <property type="project" value="InterPro"/>
</dbReference>
<dbReference type="PRINTS" id="PR00385">
    <property type="entry name" value="P450"/>
</dbReference>
<evidence type="ECO:0000256" key="5">
    <source>
        <dbReference type="ARBA" id="ARBA00023004"/>
    </source>
</evidence>
<gene>
    <name evidence="8" type="ORF">E1298_07295</name>
</gene>
<proteinExistence type="inferred from homology"/>
<dbReference type="EMBL" id="SMKU01000021">
    <property type="protein sequence ID" value="TDD94241.1"/>
    <property type="molecule type" value="Genomic_DNA"/>
</dbReference>
<evidence type="ECO:0000256" key="3">
    <source>
        <dbReference type="ARBA" id="ARBA00022723"/>
    </source>
</evidence>
<dbReference type="OrthoDB" id="4133219at2"/>
<protein>
    <submittedName>
        <fullName evidence="8">Cytochrome P450</fullName>
    </submittedName>
</protein>
<keyword evidence="5 7" id="KW-0408">Iron</keyword>
<dbReference type="GO" id="GO:0020037">
    <property type="term" value="F:heme binding"/>
    <property type="evidence" value="ECO:0007669"/>
    <property type="project" value="InterPro"/>
</dbReference>
<dbReference type="Pfam" id="PF00067">
    <property type="entry name" value="p450"/>
    <property type="match status" value="1"/>
</dbReference>
<dbReference type="InterPro" id="IPR001128">
    <property type="entry name" value="Cyt_P450"/>
</dbReference>
<evidence type="ECO:0000256" key="4">
    <source>
        <dbReference type="ARBA" id="ARBA00023002"/>
    </source>
</evidence>
<dbReference type="Proteomes" id="UP000294513">
    <property type="component" value="Unassembled WGS sequence"/>
</dbReference>
<name>A0A4R5C3I7_9ACTN</name>
<dbReference type="InterPro" id="IPR017972">
    <property type="entry name" value="Cyt_P450_CS"/>
</dbReference>
<accession>A0A4R5C3I7</accession>
<keyword evidence="6 7" id="KW-0503">Monooxygenase</keyword>
<dbReference type="InterPro" id="IPR036396">
    <property type="entry name" value="Cyt_P450_sf"/>
</dbReference>
<comment type="caution">
    <text evidence="8">The sequence shown here is derived from an EMBL/GenBank/DDBJ whole genome shotgun (WGS) entry which is preliminary data.</text>
</comment>
<dbReference type="RefSeq" id="WP_131890243.1">
    <property type="nucleotide sequence ID" value="NZ_SMKU01000021.1"/>
</dbReference>
<evidence type="ECO:0000256" key="1">
    <source>
        <dbReference type="ARBA" id="ARBA00010617"/>
    </source>
</evidence>
<dbReference type="InterPro" id="IPR002397">
    <property type="entry name" value="Cyt_P450_B"/>
</dbReference>
<dbReference type="GO" id="GO:0004497">
    <property type="term" value="F:monooxygenase activity"/>
    <property type="evidence" value="ECO:0007669"/>
    <property type="project" value="UniProtKB-KW"/>
</dbReference>
<dbReference type="PANTHER" id="PTHR46696">
    <property type="entry name" value="P450, PUTATIVE (EUROFUNG)-RELATED"/>
    <property type="match status" value="1"/>
</dbReference>
<dbReference type="Gene3D" id="1.10.630.10">
    <property type="entry name" value="Cytochrome P450"/>
    <property type="match status" value="1"/>
</dbReference>
<keyword evidence="3 7" id="KW-0479">Metal-binding</keyword>
<keyword evidence="2 7" id="KW-0349">Heme</keyword>
<dbReference type="SUPFAM" id="SSF48264">
    <property type="entry name" value="Cytochrome P450"/>
    <property type="match status" value="1"/>
</dbReference>
<dbReference type="FunFam" id="1.10.630.10:FF:000018">
    <property type="entry name" value="Cytochrome P450 monooxygenase"/>
    <property type="match status" value="1"/>
</dbReference>
<evidence type="ECO:0000313" key="8">
    <source>
        <dbReference type="EMBL" id="TDD94241.1"/>
    </source>
</evidence>
<dbReference type="PANTHER" id="PTHR46696:SF1">
    <property type="entry name" value="CYTOCHROME P450 YJIB-RELATED"/>
    <property type="match status" value="1"/>
</dbReference>
<organism evidence="8 9">
    <name type="scientific">Actinomadura rubrisoli</name>
    <dbReference type="NCBI Taxonomy" id="2530368"/>
    <lineage>
        <taxon>Bacteria</taxon>
        <taxon>Bacillati</taxon>
        <taxon>Actinomycetota</taxon>
        <taxon>Actinomycetes</taxon>
        <taxon>Streptosporangiales</taxon>
        <taxon>Thermomonosporaceae</taxon>
        <taxon>Actinomadura</taxon>
    </lineage>
</organism>